<evidence type="ECO:0000313" key="5">
    <source>
        <dbReference type="Proteomes" id="UP000283509"/>
    </source>
</evidence>
<dbReference type="GO" id="GO:0005615">
    <property type="term" value="C:extracellular space"/>
    <property type="evidence" value="ECO:0007669"/>
    <property type="project" value="TreeGrafter"/>
</dbReference>
<sequence length="337" mass="37596">MSSFLKARLWWLALLAAVGESAVSGLSQPPQQRLDVSAPTTSLAGDALQRLAEISRSVCLQNPNLVGCHFADGSLGGGVSENTVSRLQSADGVSDLASLFILHISYIQEQYMNMVSERDELKEKVRALEVLNLQLMEPNLTDTKLSEISEALGRASIGQRNVYSPTAILLRPTDCADHLLLGHTSSGVYEIFPFKLRVEFDLADGTHKFSEWDTFLVWDLANKYKLSIGGFLPHSMTTDCLSSQNNNMFFSSFDYDNDRNNGNCASTYKTGWWYKLLRLVHARVRPGQRDHPDPLPLPRQWEEGEHRGHKSAAENQAQSVREERAFGPLQHAHLQGI</sequence>
<comment type="caution">
    <text evidence="4">The sequence shown here is derived from an EMBL/GenBank/DDBJ whole genome shotgun (WGS) entry which is preliminary data.</text>
</comment>
<dbReference type="Proteomes" id="UP000283509">
    <property type="component" value="Unassembled WGS sequence"/>
</dbReference>
<dbReference type="InterPro" id="IPR050373">
    <property type="entry name" value="Fibrinogen_C-term_domain"/>
</dbReference>
<dbReference type="SUPFAM" id="SSF56496">
    <property type="entry name" value="Fibrinogen C-terminal domain-like"/>
    <property type="match status" value="1"/>
</dbReference>
<dbReference type="SMART" id="SM00186">
    <property type="entry name" value="FBG"/>
    <property type="match status" value="1"/>
</dbReference>
<dbReference type="Gene3D" id="3.90.215.10">
    <property type="entry name" value="Gamma Fibrinogen, chain A, domain 1"/>
    <property type="match status" value="1"/>
</dbReference>
<dbReference type="OrthoDB" id="6348679at2759"/>
<dbReference type="InterPro" id="IPR014716">
    <property type="entry name" value="Fibrinogen_a/b/g_C_1"/>
</dbReference>
<dbReference type="InterPro" id="IPR002181">
    <property type="entry name" value="Fibrinogen_a/b/g_C_dom"/>
</dbReference>
<reference evidence="4 5" key="2">
    <citation type="submission" date="2019-01" db="EMBL/GenBank/DDBJ databases">
        <title>The decoding of complex shrimp genome reveals the adaptation for benthos swimmer, frequently molting mechanism and breeding impact on genome.</title>
        <authorList>
            <person name="Sun Y."/>
            <person name="Gao Y."/>
            <person name="Yu Y."/>
        </authorList>
    </citation>
    <scope>NUCLEOTIDE SEQUENCE [LARGE SCALE GENOMIC DNA]</scope>
    <source>
        <tissue evidence="4">Muscle</tissue>
    </source>
</reference>
<dbReference type="EMBL" id="QCYY01001783">
    <property type="protein sequence ID" value="ROT75359.1"/>
    <property type="molecule type" value="Genomic_DNA"/>
</dbReference>
<feature type="signal peptide" evidence="2">
    <location>
        <begin position="1"/>
        <end position="21"/>
    </location>
</feature>
<gene>
    <name evidence="4" type="ORF">C7M84_006107</name>
</gene>
<dbReference type="Pfam" id="PF00147">
    <property type="entry name" value="Fibrinogen_C"/>
    <property type="match status" value="1"/>
</dbReference>
<evidence type="ECO:0000256" key="1">
    <source>
        <dbReference type="SAM" id="MobiDB-lite"/>
    </source>
</evidence>
<dbReference type="AlphaFoldDB" id="A0A423TFU3"/>
<protein>
    <submittedName>
        <fullName evidence="4">Putative ficolin-1</fullName>
    </submittedName>
</protein>
<feature type="region of interest" description="Disordered" evidence="1">
    <location>
        <begin position="287"/>
        <end position="320"/>
    </location>
</feature>
<evidence type="ECO:0000256" key="2">
    <source>
        <dbReference type="SAM" id="SignalP"/>
    </source>
</evidence>
<evidence type="ECO:0000259" key="3">
    <source>
        <dbReference type="SMART" id="SM00186"/>
    </source>
</evidence>
<reference evidence="4 5" key="1">
    <citation type="submission" date="2018-04" db="EMBL/GenBank/DDBJ databases">
        <authorList>
            <person name="Zhang X."/>
            <person name="Yuan J."/>
            <person name="Li F."/>
            <person name="Xiang J."/>
        </authorList>
    </citation>
    <scope>NUCLEOTIDE SEQUENCE [LARGE SCALE GENOMIC DNA]</scope>
    <source>
        <tissue evidence="4">Muscle</tissue>
    </source>
</reference>
<organism evidence="4 5">
    <name type="scientific">Penaeus vannamei</name>
    <name type="common">Whiteleg shrimp</name>
    <name type="synonym">Litopenaeus vannamei</name>
    <dbReference type="NCBI Taxonomy" id="6689"/>
    <lineage>
        <taxon>Eukaryota</taxon>
        <taxon>Metazoa</taxon>
        <taxon>Ecdysozoa</taxon>
        <taxon>Arthropoda</taxon>
        <taxon>Crustacea</taxon>
        <taxon>Multicrustacea</taxon>
        <taxon>Malacostraca</taxon>
        <taxon>Eumalacostraca</taxon>
        <taxon>Eucarida</taxon>
        <taxon>Decapoda</taxon>
        <taxon>Dendrobranchiata</taxon>
        <taxon>Penaeoidea</taxon>
        <taxon>Penaeidae</taxon>
        <taxon>Penaeus</taxon>
    </lineage>
</organism>
<accession>A0A423TFU3</accession>
<evidence type="ECO:0000313" key="4">
    <source>
        <dbReference type="EMBL" id="ROT75359.1"/>
    </source>
</evidence>
<dbReference type="PANTHER" id="PTHR19143">
    <property type="entry name" value="FIBRINOGEN/TENASCIN/ANGIOPOEITIN"/>
    <property type="match status" value="1"/>
</dbReference>
<feature type="chain" id="PRO_5019178097" evidence="2">
    <location>
        <begin position="22"/>
        <end position="337"/>
    </location>
</feature>
<keyword evidence="2" id="KW-0732">Signal</keyword>
<feature type="domain" description="Fibrinogen C-terminal" evidence="3">
    <location>
        <begin position="170"/>
        <end position="287"/>
    </location>
</feature>
<keyword evidence="5" id="KW-1185">Reference proteome</keyword>
<dbReference type="InterPro" id="IPR036056">
    <property type="entry name" value="Fibrinogen-like_C"/>
</dbReference>
<name>A0A423TFU3_PENVA</name>
<proteinExistence type="predicted"/>